<dbReference type="PANTHER" id="PTHR23221">
    <property type="entry name" value="GLYCOSYLPHOSPHATIDYLINOSITOL PHOSPHOLIPASE D"/>
    <property type="match status" value="1"/>
</dbReference>
<dbReference type="Pfam" id="PF01839">
    <property type="entry name" value="FG-GAP"/>
    <property type="match status" value="1"/>
</dbReference>
<evidence type="ECO:0000256" key="5">
    <source>
        <dbReference type="SAM" id="SignalP"/>
    </source>
</evidence>
<evidence type="ECO:0000313" key="6">
    <source>
        <dbReference type="EMBL" id="MEB8344164.1"/>
    </source>
</evidence>
<keyword evidence="3" id="KW-0378">Hydrolase</keyword>
<evidence type="ECO:0000256" key="2">
    <source>
        <dbReference type="ARBA" id="ARBA00022737"/>
    </source>
</evidence>
<keyword evidence="7" id="KW-1185">Reference proteome</keyword>
<feature type="chain" id="PRO_5047063307" evidence="5">
    <location>
        <begin position="37"/>
        <end position="508"/>
    </location>
</feature>
<evidence type="ECO:0000256" key="4">
    <source>
        <dbReference type="ARBA" id="ARBA00023180"/>
    </source>
</evidence>
<dbReference type="SUPFAM" id="SSF69318">
    <property type="entry name" value="Integrin alpha N-terminal domain"/>
    <property type="match status" value="1"/>
</dbReference>
<name>A0ABU6FK00_9ACTN</name>
<keyword evidence="1 5" id="KW-0732">Signal</keyword>
<feature type="signal peptide" evidence="5">
    <location>
        <begin position="1"/>
        <end position="36"/>
    </location>
</feature>
<sequence>MLRARPHSVRRNRIGLLSAALVAGGLTAVSLTPAQAATGALSTGTTAAGKADPAEDFNGDGYADLVTAATGGTISGKAQAGYVAVTYGSANGLDPANKQLISRSTTGIPGSATAKEAFGQYLTKGDLDGDGYSDLVIGSKSETAGSVIVWGSASGLTGGTKIATYGRSPQIGDFDGDGKADLALLADMGSYGDDPETEGAALWKGPVSKAGAPAQKLNFMDKSEWWGYGKDDATCVDDEYGCVDGPDSTTGPVFFKAVGDLNGDGRDDLALRSYNGDGMWNNTVLYGSGSGFKRGWAPETQGELASGDVNGDGIDDLVVGSDPKDPDIGESMQKVTLAFGTKDGLKGDRTQEFDQSLPGFYGAQEDGDHLGTCVSVADVTGDGKAEVALGIAGEDFSGLTDAGSFALLRGTADGVTGEGSQVLNQNSADVPGVAESGDAFGAGCQLLDTNGDGNRDLAVSSTAENASAGAVWSFPGTATGITATGSTAFNPKDLGAPDAKALFGNPLR</sequence>
<proteinExistence type="predicted"/>
<evidence type="ECO:0000256" key="1">
    <source>
        <dbReference type="ARBA" id="ARBA00022729"/>
    </source>
</evidence>
<dbReference type="InterPro" id="IPR028994">
    <property type="entry name" value="Integrin_alpha_N"/>
</dbReference>
<keyword evidence="2" id="KW-0677">Repeat</keyword>
<dbReference type="EMBL" id="JAOZYC010000207">
    <property type="protein sequence ID" value="MEB8344164.1"/>
    <property type="molecule type" value="Genomic_DNA"/>
</dbReference>
<dbReference type="Pfam" id="PF13517">
    <property type="entry name" value="FG-GAP_3"/>
    <property type="match status" value="1"/>
</dbReference>
<dbReference type="RefSeq" id="WP_326024005.1">
    <property type="nucleotide sequence ID" value="NZ_JAOZYC010000207.1"/>
</dbReference>
<evidence type="ECO:0000313" key="7">
    <source>
        <dbReference type="Proteomes" id="UP001354931"/>
    </source>
</evidence>
<accession>A0ABU6FK00</accession>
<dbReference type="Proteomes" id="UP001354931">
    <property type="component" value="Unassembled WGS sequence"/>
</dbReference>
<reference evidence="6 7" key="1">
    <citation type="submission" date="2022-10" db="EMBL/GenBank/DDBJ databases">
        <authorList>
            <person name="Xie J."/>
            <person name="Shen N."/>
        </authorList>
    </citation>
    <scope>NUCLEOTIDE SEQUENCE [LARGE SCALE GENOMIC DNA]</scope>
    <source>
        <strain evidence="6 7">YIM65594</strain>
    </source>
</reference>
<comment type="caution">
    <text evidence="6">The sequence shown here is derived from an EMBL/GenBank/DDBJ whole genome shotgun (WGS) entry which is preliminary data.</text>
</comment>
<protein>
    <submittedName>
        <fullName evidence="6">VCBS repeat-containing protein</fullName>
    </submittedName>
</protein>
<dbReference type="SMART" id="SM00191">
    <property type="entry name" value="Int_alpha"/>
    <property type="match status" value="5"/>
</dbReference>
<gene>
    <name evidence="6" type="ORF">OKJ99_42480</name>
</gene>
<keyword evidence="4" id="KW-0325">Glycoprotein</keyword>
<dbReference type="Gene3D" id="2.130.10.130">
    <property type="entry name" value="Integrin alpha, N-terminal"/>
    <property type="match status" value="4"/>
</dbReference>
<evidence type="ECO:0000256" key="3">
    <source>
        <dbReference type="ARBA" id="ARBA00022801"/>
    </source>
</evidence>
<organism evidence="6 7">
    <name type="scientific">Streptomyces endophyticus</name>
    <dbReference type="NCBI Taxonomy" id="714166"/>
    <lineage>
        <taxon>Bacteria</taxon>
        <taxon>Bacillati</taxon>
        <taxon>Actinomycetota</taxon>
        <taxon>Actinomycetes</taxon>
        <taxon>Kitasatosporales</taxon>
        <taxon>Streptomycetaceae</taxon>
        <taxon>Streptomyces</taxon>
    </lineage>
</organism>
<dbReference type="PANTHER" id="PTHR23221:SF7">
    <property type="entry name" value="PHOSPHATIDYLINOSITOL-GLYCAN-SPECIFIC PHOSPHOLIPASE D"/>
    <property type="match status" value="1"/>
</dbReference>
<dbReference type="InterPro" id="IPR013517">
    <property type="entry name" value="FG-GAP"/>
</dbReference>
<dbReference type="InterPro" id="IPR013519">
    <property type="entry name" value="Int_alpha_beta-p"/>
</dbReference>